<evidence type="ECO:0000256" key="1">
    <source>
        <dbReference type="ARBA" id="ARBA00022679"/>
    </source>
</evidence>
<dbReference type="AlphaFoldDB" id="A0A8K0MKX4"/>
<dbReference type="GO" id="GO:0006048">
    <property type="term" value="P:UDP-N-acetylglucosamine biosynthetic process"/>
    <property type="evidence" value="ECO:0007669"/>
    <property type="project" value="TreeGrafter"/>
</dbReference>
<dbReference type="NCBIfam" id="TIGR02273">
    <property type="entry name" value="16S_RimM"/>
    <property type="match status" value="1"/>
</dbReference>
<keyword evidence="2" id="KW-0548">Nucleotidyltransferase</keyword>
<dbReference type="Gene3D" id="3.90.550.10">
    <property type="entry name" value="Spore Coat Polysaccharide Biosynthesis Protein SpsA, Chain A"/>
    <property type="match status" value="1"/>
</dbReference>
<dbReference type="SUPFAM" id="SSF50447">
    <property type="entry name" value="Translation proteins"/>
    <property type="match status" value="1"/>
</dbReference>
<dbReference type="GO" id="GO:0006364">
    <property type="term" value="P:rRNA processing"/>
    <property type="evidence" value="ECO:0007669"/>
    <property type="project" value="InterPro"/>
</dbReference>
<dbReference type="HAMAP" id="MF_00014">
    <property type="entry name" value="Ribosome_mat_RimM"/>
    <property type="match status" value="1"/>
</dbReference>
<dbReference type="OrthoDB" id="532420at2759"/>
<dbReference type="InterPro" id="IPR011961">
    <property type="entry name" value="RimM"/>
</dbReference>
<organism evidence="6 7">
    <name type="scientific">Rhamnella rubrinervis</name>
    <dbReference type="NCBI Taxonomy" id="2594499"/>
    <lineage>
        <taxon>Eukaryota</taxon>
        <taxon>Viridiplantae</taxon>
        <taxon>Streptophyta</taxon>
        <taxon>Embryophyta</taxon>
        <taxon>Tracheophyta</taxon>
        <taxon>Spermatophyta</taxon>
        <taxon>Magnoliopsida</taxon>
        <taxon>eudicotyledons</taxon>
        <taxon>Gunneridae</taxon>
        <taxon>Pentapetalae</taxon>
        <taxon>rosids</taxon>
        <taxon>fabids</taxon>
        <taxon>Rosales</taxon>
        <taxon>Rhamnaceae</taxon>
        <taxon>rhamnoid group</taxon>
        <taxon>Rhamneae</taxon>
        <taxon>Rhamnella</taxon>
    </lineage>
</organism>
<evidence type="ECO:0000259" key="4">
    <source>
        <dbReference type="Pfam" id="PF01782"/>
    </source>
</evidence>
<gene>
    <name evidence="6" type="ORF">FNV43_RR05933</name>
</gene>
<dbReference type="InterPro" id="IPR002676">
    <property type="entry name" value="RimM_N"/>
</dbReference>
<dbReference type="Gene3D" id="2.40.30.60">
    <property type="entry name" value="RimM"/>
    <property type="match status" value="1"/>
</dbReference>
<dbReference type="InterPro" id="IPR056792">
    <property type="entry name" value="PRC_RimM"/>
</dbReference>
<dbReference type="InterPro" id="IPR011033">
    <property type="entry name" value="PRC_barrel-like_sf"/>
</dbReference>
<dbReference type="InterPro" id="IPR039741">
    <property type="entry name" value="UDP-sugar_pyrophosphorylase"/>
</dbReference>
<reference evidence="6" key="1">
    <citation type="submission" date="2020-03" db="EMBL/GenBank/DDBJ databases">
        <title>A high-quality chromosome-level genome assembly of a woody plant with both climbing and erect habits, Rhamnella rubrinervis.</title>
        <authorList>
            <person name="Lu Z."/>
            <person name="Yang Y."/>
            <person name="Zhu X."/>
            <person name="Sun Y."/>
        </authorList>
    </citation>
    <scope>NUCLEOTIDE SEQUENCE</scope>
    <source>
        <strain evidence="6">BYM</strain>
        <tissue evidence="6">Leaf</tissue>
    </source>
</reference>
<dbReference type="Pfam" id="PF01704">
    <property type="entry name" value="UDPGP"/>
    <property type="match status" value="1"/>
</dbReference>
<dbReference type="SUPFAM" id="SSF53448">
    <property type="entry name" value="Nucleotide-diphospho-sugar transferases"/>
    <property type="match status" value="1"/>
</dbReference>
<dbReference type="InterPro" id="IPR036976">
    <property type="entry name" value="RimM_N_sf"/>
</dbReference>
<dbReference type="PANTHER" id="PTHR11952">
    <property type="entry name" value="UDP- GLUCOSE PYROPHOSPHORYLASE"/>
    <property type="match status" value="1"/>
</dbReference>
<dbReference type="GO" id="GO:0043022">
    <property type="term" value="F:ribosome binding"/>
    <property type="evidence" value="ECO:0007669"/>
    <property type="project" value="InterPro"/>
</dbReference>
<dbReference type="InterPro" id="IPR029044">
    <property type="entry name" value="Nucleotide-diphossugar_trans"/>
</dbReference>
<dbReference type="InterPro" id="IPR009000">
    <property type="entry name" value="Transl_B-barrel_sf"/>
</dbReference>
<dbReference type="GO" id="GO:0003977">
    <property type="term" value="F:UDP-N-acetylglucosamine diphosphorylase activity"/>
    <property type="evidence" value="ECO:0007669"/>
    <property type="project" value="TreeGrafter"/>
</dbReference>
<keyword evidence="3" id="KW-0812">Transmembrane</keyword>
<dbReference type="EMBL" id="VOIH02000003">
    <property type="protein sequence ID" value="KAF3449854.1"/>
    <property type="molecule type" value="Genomic_DNA"/>
</dbReference>
<dbReference type="Gene3D" id="2.30.30.240">
    <property type="entry name" value="PRC-barrel domain"/>
    <property type="match status" value="1"/>
</dbReference>
<accession>A0A8K0MKX4</accession>
<evidence type="ECO:0000313" key="7">
    <source>
        <dbReference type="Proteomes" id="UP000796880"/>
    </source>
</evidence>
<dbReference type="FunFam" id="2.30.30.240:FF:000002">
    <property type="entry name" value="Ribosome maturation factor rimM"/>
    <property type="match status" value="1"/>
</dbReference>
<evidence type="ECO:0000259" key="5">
    <source>
        <dbReference type="Pfam" id="PF24986"/>
    </source>
</evidence>
<dbReference type="SUPFAM" id="SSF50346">
    <property type="entry name" value="PRC-barrel domain"/>
    <property type="match status" value="1"/>
</dbReference>
<feature type="transmembrane region" description="Helical" evidence="3">
    <location>
        <begin position="287"/>
        <end position="305"/>
    </location>
</feature>
<sequence length="696" mass="77872">MHKASLLCYSNPPHPITVTLPTSRSLAAPSRNRPNRTVTASSPAQFPCYLLQNQRLPLPPLHSTATQEHVDVEDANEPVSVEVGYISNVHGLQGEVRVKPSTDFPELRFSKAGRRWLKQQVSGREMIQEVELVEGRGHPGQKSWILKFRGIDSVDQAKLLIGSTLLVREEERPELEEGEFYTRDLVGIRVLLKETGEVVGTVVSVFDSGASDLLQVKLDSLDFLDATGKQKSEGARVSDHLVWIPFVEAIVPNVDLNKREMHITPPKGLLELNLRFDDRSKKERRQLGGLLVLLFICIVSALVMWKSLVGLGLGQDAHNENKSKQNMEKQKASWNGKSGKVPKRLIAAKKKLCDIEQKHVFHGLRFGESAAAAYLLIRLLVRNITDFISSLKTKQINNRLSISEDRFSSGASREKLGAHFHLHEKGLHLRSEGKVAIILVVNESDKSGWSGDLDLVDSQSSENSRYSFIQTLLVDDQRFIKMEDRVSVPLILVCSAHQIQSLTELFSNSDHFAFDSKKVQFLEEEKLPVVSNSLEEGKSHKILMKSPWEIQLSPVGSGGIFSLLSSHDILENLSEIGVEYIEICSTSQRFIGVNSLLLGFVESSKADIGIQIFSDTKESDENFNAVYSMNFMKKLTNQINELQFFAIPKQNSHVELIDKEWVDVIPSSPNSLELHCTIYGSLNACSYDKIPFPFAS</sequence>
<dbReference type="PANTHER" id="PTHR11952:SF10">
    <property type="entry name" value="16S RRNA PROCESSING PROTEIN RIMM FAMILY"/>
    <property type="match status" value="1"/>
</dbReference>
<dbReference type="Proteomes" id="UP000796880">
    <property type="component" value="Unassembled WGS sequence"/>
</dbReference>
<comment type="caution">
    <text evidence="6">The sequence shown here is derived from an EMBL/GenBank/DDBJ whole genome shotgun (WGS) entry which is preliminary data.</text>
</comment>
<dbReference type="Pfam" id="PF01782">
    <property type="entry name" value="RimM"/>
    <property type="match status" value="1"/>
</dbReference>
<dbReference type="InterPro" id="IPR002618">
    <property type="entry name" value="UDPGP_fam"/>
</dbReference>
<keyword evidence="7" id="KW-1185">Reference proteome</keyword>
<name>A0A8K0MKX4_9ROSA</name>
<evidence type="ECO:0008006" key="8">
    <source>
        <dbReference type="Google" id="ProtNLM"/>
    </source>
</evidence>
<proteinExistence type="inferred from homology"/>
<evidence type="ECO:0000313" key="6">
    <source>
        <dbReference type="EMBL" id="KAF3449854.1"/>
    </source>
</evidence>
<keyword evidence="3" id="KW-0472">Membrane</keyword>
<evidence type="ECO:0000256" key="3">
    <source>
        <dbReference type="SAM" id="Phobius"/>
    </source>
</evidence>
<dbReference type="Pfam" id="PF24986">
    <property type="entry name" value="PRC_RimM"/>
    <property type="match status" value="1"/>
</dbReference>
<evidence type="ECO:0000256" key="2">
    <source>
        <dbReference type="ARBA" id="ARBA00022695"/>
    </source>
</evidence>
<keyword evidence="3" id="KW-1133">Transmembrane helix</keyword>
<dbReference type="GO" id="GO:0005840">
    <property type="term" value="C:ribosome"/>
    <property type="evidence" value="ECO:0007669"/>
    <property type="project" value="InterPro"/>
</dbReference>
<protein>
    <recommendedName>
        <fullName evidence="8">Ribosome maturation factor RimM</fullName>
    </recommendedName>
</protein>
<keyword evidence="1" id="KW-0808">Transferase</keyword>
<feature type="domain" description="RimM N-terminal" evidence="4">
    <location>
        <begin position="83"/>
        <end position="170"/>
    </location>
</feature>
<feature type="domain" description="Ribosome maturation factor RimM PRC barrel" evidence="5">
    <location>
        <begin position="184"/>
        <end position="269"/>
    </location>
</feature>